<evidence type="ECO:0000256" key="3">
    <source>
        <dbReference type="ARBA" id="ARBA00022839"/>
    </source>
</evidence>
<dbReference type="PANTHER" id="PTHR30231">
    <property type="entry name" value="DNA POLYMERASE III SUBUNIT EPSILON"/>
    <property type="match status" value="1"/>
</dbReference>
<dbReference type="GO" id="GO:0008408">
    <property type="term" value="F:3'-5' exonuclease activity"/>
    <property type="evidence" value="ECO:0007669"/>
    <property type="project" value="TreeGrafter"/>
</dbReference>
<keyword evidence="2" id="KW-0378">Hydrolase</keyword>
<keyword evidence="3" id="KW-0269">Exonuclease</keyword>
<dbReference type="InterPro" id="IPR012337">
    <property type="entry name" value="RNaseH-like_sf"/>
</dbReference>
<evidence type="ECO:0000256" key="1">
    <source>
        <dbReference type="ARBA" id="ARBA00022722"/>
    </source>
</evidence>
<protein>
    <recommendedName>
        <fullName evidence="4">Exonuclease domain-containing protein</fullName>
    </recommendedName>
</protein>
<dbReference type="SMART" id="SM00479">
    <property type="entry name" value="EXOIII"/>
    <property type="match status" value="1"/>
</dbReference>
<dbReference type="AlphaFoldDB" id="A0A6C0C093"/>
<name>A0A6C0C093_9ZZZZ</name>
<dbReference type="InterPro" id="IPR013520">
    <property type="entry name" value="Ribonucl_H"/>
</dbReference>
<feature type="domain" description="Exonuclease" evidence="4">
    <location>
        <begin position="4"/>
        <end position="195"/>
    </location>
</feature>
<proteinExistence type="predicted"/>
<evidence type="ECO:0000313" key="5">
    <source>
        <dbReference type="EMBL" id="QHS96963.1"/>
    </source>
</evidence>
<evidence type="ECO:0000256" key="2">
    <source>
        <dbReference type="ARBA" id="ARBA00022801"/>
    </source>
</evidence>
<dbReference type="CDD" id="cd06127">
    <property type="entry name" value="DEDDh"/>
    <property type="match status" value="1"/>
</dbReference>
<dbReference type="GO" id="GO:0003676">
    <property type="term" value="F:nucleic acid binding"/>
    <property type="evidence" value="ECO:0007669"/>
    <property type="project" value="InterPro"/>
</dbReference>
<dbReference type="EMBL" id="MN739282">
    <property type="protein sequence ID" value="QHS96963.1"/>
    <property type="molecule type" value="Genomic_DNA"/>
</dbReference>
<accession>A0A6C0C093</accession>
<dbReference type="Gene3D" id="3.30.420.10">
    <property type="entry name" value="Ribonuclease H-like superfamily/Ribonuclease H"/>
    <property type="match status" value="1"/>
</dbReference>
<sequence length="214" mass="24635">MQMKVLVFDTETTGLPIGRNPSIRETKKWPHIVQLSCILFDTDTNEIIRSYDTVVKVPDNIEISEESISLHGISRDISNTQGLPVKDVLKEFNKMLIASDKVIGHNISFDKRVIMVESIRLYISQYFTIDGVRKPEYCTMKNSVDICKIEKVGKDPLTELHDKLFQKTPKNVHNSMVDILVCLRCYCKLEHNMYIVETGCSETKKLFKTYSIIQ</sequence>
<dbReference type="SUPFAM" id="SSF53098">
    <property type="entry name" value="Ribonuclease H-like"/>
    <property type="match status" value="1"/>
</dbReference>
<reference evidence="5" key="1">
    <citation type="journal article" date="2020" name="Nature">
        <title>Giant virus diversity and host interactions through global metagenomics.</title>
        <authorList>
            <person name="Schulz F."/>
            <person name="Roux S."/>
            <person name="Paez-Espino D."/>
            <person name="Jungbluth S."/>
            <person name="Walsh D.A."/>
            <person name="Denef V.J."/>
            <person name="McMahon K.D."/>
            <person name="Konstantinidis K.T."/>
            <person name="Eloe-Fadrosh E.A."/>
            <person name="Kyrpides N.C."/>
            <person name="Woyke T."/>
        </authorList>
    </citation>
    <scope>NUCLEOTIDE SEQUENCE</scope>
    <source>
        <strain evidence="5">GVMAG-M-3300020166-5</strain>
    </source>
</reference>
<dbReference type="Pfam" id="PF00929">
    <property type="entry name" value="RNase_T"/>
    <property type="match status" value="1"/>
</dbReference>
<keyword evidence="1" id="KW-0540">Nuclease</keyword>
<dbReference type="PANTHER" id="PTHR30231:SF4">
    <property type="entry name" value="PROTEIN NEN2"/>
    <property type="match status" value="1"/>
</dbReference>
<evidence type="ECO:0000259" key="4">
    <source>
        <dbReference type="SMART" id="SM00479"/>
    </source>
</evidence>
<organism evidence="5">
    <name type="scientific">viral metagenome</name>
    <dbReference type="NCBI Taxonomy" id="1070528"/>
    <lineage>
        <taxon>unclassified sequences</taxon>
        <taxon>metagenomes</taxon>
        <taxon>organismal metagenomes</taxon>
    </lineage>
</organism>
<dbReference type="InterPro" id="IPR036397">
    <property type="entry name" value="RNaseH_sf"/>
</dbReference>